<comment type="caution">
    <text evidence="1">The sequence shown here is derived from an EMBL/GenBank/DDBJ whole genome shotgun (WGS) entry which is preliminary data.</text>
</comment>
<evidence type="ECO:0000313" key="2">
    <source>
        <dbReference type="Proteomes" id="UP000546536"/>
    </source>
</evidence>
<dbReference type="RefSeq" id="WP_171544961.1">
    <property type="nucleotide sequence ID" value="NZ_JABERG010000017.1"/>
</dbReference>
<dbReference type="Proteomes" id="UP000546536">
    <property type="component" value="Unassembled WGS sequence"/>
</dbReference>
<dbReference type="Pfam" id="PF14390">
    <property type="entry name" value="DUF4420"/>
    <property type="match status" value="1"/>
</dbReference>
<sequence>MNRNFAWEELTISAENSFTTRRIAEELCSNLYIARDHEGAFCVLIQHSEDLRKLFLRHKVDLRAIYLDYRQLDSGKSTFLLLLKLKDDQLLDYFDQFIWFVIQGLKHSKNEKDLVSGILVKLKIWKNFLSSSREGKLTEEQIRGLLAEMYLLEQLLDQFPQDDEKILQGWYGPQRLQHDFLYKDLAIEVKSVSSTDKRHIRISSLSQLDSTVSRLFLSVYAVIRSPENLKEKVNLNTIFQRILAKLGFQERDIFERKLIECNYIPDSYYDNYNYIIRPINNYEVKVDFPRLHSGLIPLGILNVTYDLDLNIIDSYKIESFFSDVGNAL</sequence>
<keyword evidence="2" id="KW-1185">Reference proteome</keyword>
<gene>
    <name evidence="1" type="ORF">HLH13_13440</name>
</gene>
<reference evidence="1 2" key="1">
    <citation type="submission" date="2020-04" db="EMBL/GenBank/DDBJ databases">
        <title>Acinetobacter Taxon 24.</title>
        <authorList>
            <person name="Nemec A."/>
            <person name="Radolfova-Krizova L."/>
            <person name="Higgins P.G."/>
            <person name="Spanelova P."/>
        </authorList>
    </citation>
    <scope>NUCLEOTIDE SEQUENCE [LARGE SCALE GENOMIC DNA]</scope>
    <source>
        <strain evidence="1 2">ANC 4279</strain>
    </source>
</reference>
<proteinExistence type="predicted"/>
<dbReference type="EMBL" id="JABERG010000017">
    <property type="protein sequence ID" value="NNH88694.1"/>
    <property type="molecule type" value="Genomic_DNA"/>
</dbReference>
<dbReference type="InterPro" id="IPR025534">
    <property type="entry name" value="DUF4420"/>
</dbReference>
<name>A0ABX1V4Z8_9GAMM</name>
<evidence type="ECO:0000313" key="1">
    <source>
        <dbReference type="EMBL" id="NNH88694.1"/>
    </source>
</evidence>
<protein>
    <submittedName>
        <fullName evidence="1">PD-(D/E)XK motif protein</fullName>
    </submittedName>
</protein>
<organism evidence="1 2">
    <name type="scientific">Acinetobacter terrae</name>
    <dbReference type="NCBI Taxonomy" id="2731247"/>
    <lineage>
        <taxon>Bacteria</taxon>
        <taxon>Pseudomonadati</taxon>
        <taxon>Pseudomonadota</taxon>
        <taxon>Gammaproteobacteria</taxon>
        <taxon>Moraxellales</taxon>
        <taxon>Moraxellaceae</taxon>
        <taxon>Acinetobacter</taxon>
        <taxon>Acinetobacter Taxon 24</taxon>
    </lineage>
</organism>
<accession>A0ABX1V4Z8</accession>